<evidence type="ECO:0000256" key="2">
    <source>
        <dbReference type="SAM" id="Phobius"/>
    </source>
</evidence>
<gene>
    <name evidence="3" type="ORF">H0E87_005282</name>
</gene>
<evidence type="ECO:0000313" key="4">
    <source>
        <dbReference type="Proteomes" id="UP000807159"/>
    </source>
</evidence>
<dbReference type="PANTHER" id="PTHR31061:SF23">
    <property type="entry name" value="OS05G0155700 PROTEIN"/>
    <property type="match status" value="1"/>
</dbReference>
<reference evidence="3" key="1">
    <citation type="journal article" date="2021" name="J. Hered.">
        <title>Genome Assembly of Salicaceae Populus deltoides (Eastern Cottonwood) I-69 Based on Nanopore Sequencing and Hi-C Technologies.</title>
        <authorList>
            <person name="Bai S."/>
            <person name="Wu H."/>
            <person name="Zhang J."/>
            <person name="Pan Z."/>
            <person name="Zhao W."/>
            <person name="Li Z."/>
            <person name="Tong C."/>
        </authorList>
    </citation>
    <scope>NUCLEOTIDE SEQUENCE</scope>
    <source>
        <tissue evidence="3">Leaf</tissue>
    </source>
</reference>
<protein>
    <submittedName>
        <fullName evidence="3">Uncharacterized protein</fullName>
    </submittedName>
</protein>
<feature type="transmembrane region" description="Helical" evidence="2">
    <location>
        <begin position="101"/>
        <end position="121"/>
    </location>
</feature>
<dbReference type="AlphaFoldDB" id="A0A8T2ZIQ1"/>
<keyword evidence="2" id="KW-0472">Membrane</keyword>
<name>A0A8T2ZIQ1_POPDE</name>
<comment type="caution">
    <text evidence="3">The sequence shown here is derived from an EMBL/GenBank/DDBJ whole genome shotgun (WGS) entry which is preliminary data.</text>
</comment>
<dbReference type="PANTHER" id="PTHR31061">
    <property type="entry name" value="LD22376P"/>
    <property type="match status" value="1"/>
</dbReference>
<dbReference type="Proteomes" id="UP000807159">
    <property type="component" value="Chromosome 2"/>
</dbReference>
<feature type="region of interest" description="Disordered" evidence="1">
    <location>
        <begin position="20"/>
        <end position="42"/>
    </location>
</feature>
<keyword evidence="2" id="KW-1133">Transmembrane helix</keyword>
<organism evidence="3 4">
    <name type="scientific">Populus deltoides</name>
    <name type="common">Eastern poplar</name>
    <name type="synonym">Eastern cottonwood</name>
    <dbReference type="NCBI Taxonomy" id="3696"/>
    <lineage>
        <taxon>Eukaryota</taxon>
        <taxon>Viridiplantae</taxon>
        <taxon>Streptophyta</taxon>
        <taxon>Embryophyta</taxon>
        <taxon>Tracheophyta</taxon>
        <taxon>Spermatophyta</taxon>
        <taxon>Magnoliopsida</taxon>
        <taxon>eudicotyledons</taxon>
        <taxon>Gunneridae</taxon>
        <taxon>Pentapetalae</taxon>
        <taxon>rosids</taxon>
        <taxon>fabids</taxon>
        <taxon>Malpighiales</taxon>
        <taxon>Salicaceae</taxon>
        <taxon>Saliceae</taxon>
        <taxon>Populus</taxon>
    </lineage>
</organism>
<dbReference type="EMBL" id="JACEGQ020000002">
    <property type="protein sequence ID" value="KAH8517276.1"/>
    <property type="molecule type" value="Genomic_DNA"/>
</dbReference>
<keyword evidence="4" id="KW-1185">Reference proteome</keyword>
<feature type="transmembrane region" description="Helical" evidence="2">
    <location>
        <begin position="51"/>
        <end position="69"/>
    </location>
</feature>
<feature type="compositionally biased region" description="Low complexity" evidence="1">
    <location>
        <begin position="29"/>
        <end position="38"/>
    </location>
</feature>
<evidence type="ECO:0000256" key="1">
    <source>
        <dbReference type="SAM" id="MobiDB-lite"/>
    </source>
</evidence>
<proteinExistence type="predicted"/>
<accession>A0A8T2ZIQ1</accession>
<sequence>MNIKEKDNEPLLLHNLFSLSNEEEEEETTAPPSTSSSNAPPPAQRLLSLEVFRGLAIAVIKINFFTSFFSPLQPMILVDDAGGAFPCINHSPWFGVTLSDFVMPFFLFVVGVSISLVFKAVEEIRSPNTAQAKFRPKVQNSFNKLFCLRQTAIFLHFEV</sequence>
<keyword evidence="2" id="KW-0812">Transmembrane</keyword>
<evidence type="ECO:0000313" key="3">
    <source>
        <dbReference type="EMBL" id="KAH8517276.1"/>
    </source>
</evidence>